<evidence type="ECO:0000313" key="9">
    <source>
        <dbReference type="EMBL" id="GHO94891.1"/>
    </source>
</evidence>
<dbReference type="PANTHER" id="PTHR45724">
    <property type="entry name" value="AQUAPORIN NIP2-1"/>
    <property type="match status" value="1"/>
</dbReference>
<feature type="region of interest" description="Disordered" evidence="7">
    <location>
        <begin position="1"/>
        <end position="21"/>
    </location>
</feature>
<evidence type="ECO:0000256" key="5">
    <source>
        <dbReference type="ARBA" id="ARBA00023136"/>
    </source>
</evidence>
<feature type="transmembrane region" description="Helical" evidence="8">
    <location>
        <begin position="178"/>
        <end position="199"/>
    </location>
</feature>
<evidence type="ECO:0000256" key="3">
    <source>
        <dbReference type="ARBA" id="ARBA00022692"/>
    </source>
</evidence>
<evidence type="ECO:0000313" key="10">
    <source>
        <dbReference type="Proteomes" id="UP000597444"/>
    </source>
</evidence>
<proteinExistence type="inferred from homology"/>
<comment type="similarity">
    <text evidence="6">Belongs to the MIP/aquaporin (TC 1.A.8) family.</text>
</comment>
<dbReference type="PROSITE" id="PS00221">
    <property type="entry name" value="MIP"/>
    <property type="match status" value="1"/>
</dbReference>
<keyword evidence="3 6" id="KW-0812">Transmembrane</keyword>
<keyword evidence="5 8" id="KW-0472">Membrane</keyword>
<evidence type="ECO:0000256" key="8">
    <source>
        <dbReference type="SAM" id="Phobius"/>
    </source>
</evidence>
<keyword evidence="10" id="KW-1185">Reference proteome</keyword>
<keyword evidence="4 8" id="KW-1133">Transmembrane helix</keyword>
<dbReference type="Gene3D" id="1.20.1080.10">
    <property type="entry name" value="Glycerol uptake facilitator protein"/>
    <property type="match status" value="1"/>
</dbReference>
<feature type="transmembrane region" description="Helical" evidence="8">
    <location>
        <begin position="219"/>
        <end position="238"/>
    </location>
</feature>
<evidence type="ECO:0000256" key="6">
    <source>
        <dbReference type="RuleBase" id="RU000477"/>
    </source>
</evidence>
<evidence type="ECO:0000256" key="4">
    <source>
        <dbReference type="ARBA" id="ARBA00022989"/>
    </source>
</evidence>
<dbReference type="SUPFAM" id="SSF81338">
    <property type="entry name" value="Aquaporin-like"/>
    <property type="match status" value="1"/>
</dbReference>
<keyword evidence="2 6" id="KW-0813">Transport</keyword>
<evidence type="ECO:0000256" key="7">
    <source>
        <dbReference type="SAM" id="MobiDB-lite"/>
    </source>
</evidence>
<comment type="caution">
    <text evidence="9">The sequence shown here is derived from an EMBL/GenBank/DDBJ whole genome shotgun (WGS) entry which is preliminary data.</text>
</comment>
<comment type="subcellular location">
    <subcellularLocation>
        <location evidence="1">Membrane</location>
        <topology evidence="1">Multi-pass membrane protein</topology>
    </subcellularLocation>
</comment>
<dbReference type="Pfam" id="PF00230">
    <property type="entry name" value="MIP"/>
    <property type="match status" value="1"/>
</dbReference>
<feature type="transmembrane region" description="Helical" evidence="8">
    <location>
        <begin position="30"/>
        <end position="49"/>
    </location>
</feature>
<feature type="transmembrane region" description="Helical" evidence="8">
    <location>
        <begin position="147"/>
        <end position="166"/>
    </location>
</feature>
<reference evidence="9" key="1">
    <citation type="submission" date="2020-10" db="EMBL/GenBank/DDBJ databases">
        <title>Taxonomic study of unclassified bacteria belonging to the class Ktedonobacteria.</title>
        <authorList>
            <person name="Yabe S."/>
            <person name="Wang C.M."/>
            <person name="Zheng Y."/>
            <person name="Sakai Y."/>
            <person name="Cavaletti L."/>
            <person name="Monciardini P."/>
            <person name="Donadio S."/>
        </authorList>
    </citation>
    <scope>NUCLEOTIDE SEQUENCE</scope>
    <source>
        <strain evidence="9">ID150040</strain>
    </source>
</reference>
<name>A0A8J3IRH2_9CHLR</name>
<dbReference type="GO" id="GO:0015267">
    <property type="term" value="F:channel activity"/>
    <property type="evidence" value="ECO:0007669"/>
    <property type="project" value="InterPro"/>
</dbReference>
<protein>
    <submittedName>
        <fullName evidence="9">Aquaporin</fullName>
    </submittedName>
</protein>
<feature type="transmembrane region" description="Helical" evidence="8">
    <location>
        <begin position="61"/>
        <end position="78"/>
    </location>
</feature>
<sequence>MTQETVSGRPEHAMTPSTVPVHSQWQWPPYVAEAIGTFGLVFAGCGAIMIDTLSKGQITHVGVGLVFGLIITVMIYSLGHVSGAHFNPAVTLGFVLARHFPVRRLAGYWLAQLLGAALAALCLRVLLGDVAHLGSTVPMGSGGTWQSFGLEVILTFFLMFVIMAMATDTRAIGQAAALAIGSTVALEAIFAGPVCGASMNPARSLGPALVSGTWTDQWVYLLAPLLGAVAGALVYRLLRDAGQQRHMPILSENGLCEQEHIGTESRPKEQGAGVAE</sequence>
<dbReference type="CDD" id="cd00333">
    <property type="entry name" value="MIP"/>
    <property type="match status" value="1"/>
</dbReference>
<dbReference type="EMBL" id="BNJK01000001">
    <property type="protein sequence ID" value="GHO94891.1"/>
    <property type="molecule type" value="Genomic_DNA"/>
</dbReference>
<dbReference type="Proteomes" id="UP000597444">
    <property type="component" value="Unassembled WGS sequence"/>
</dbReference>
<dbReference type="InterPro" id="IPR000425">
    <property type="entry name" value="MIP"/>
</dbReference>
<gene>
    <name evidence="9" type="ORF">KSF_049390</name>
</gene>
<accession>A0A8J3IRH2</accession>
<dbReference type="GO" id="GO:0016020">
    <property type="term" value="C:membrane"/>
    <property type="evidence" value="ECO:0007669"/>
    <property type="project" value="UniProtKB-SubCell"/>
</dbReference>
<dbReference type="NCBIfam" id="TIGR00861">
    <property type="entry name" value="MIP"/>
    <property type="match status" value="1"/>
</dbReference>
<evidence type="ECO:0000256" key="2">
    <source>
        <dbReference type="ARBA" id="ARBA00022448"/>
    </source>
</evidence>
<organism evidence="9 10">
    <name type="scientific">Reticulibacter mediterranei</name>
    <dbReference type="NCBI Taxonomy" id="2778369"/>
    <lineage>
        <taxon>Bacteria</taxon>
        <taxon>Bacillati</taxon>
        <taxon>Chloroflexota</taxon>
        <taxon>Ktedonobacteria</taxon>
        <taxon>Ktedonobacterales</taxon>
        <taxon>Reticulibacteraceae</taxon>
        <taxon>Reticulibacter</taxon>
    </lineage>
</organism>
<dbReference type="PRINTS" id="PR00783">
    <property type="entry name" value="MINTRINSICP"/>
</dbReference>
<dbReference type="RefSeq" id="WP_236064982.1">
    <property type="nucleotide sequence ID" value="NZ_BNJK01000001.1"/>
</dbReference>
<dbReference type="InterPro" id="IPR023271">
    <property type="entry name" value="Aquaporin-like"/>
</dbReference>
<evidence type="ECO:0000256" key="1">
    <source>
        <dbReference type="ARBA" id="ARBA00004141"/>
    </source>
</evidence>
<feature type="transmembrane region" description="Helical" evidence="8">
    <location>
        <begin position="108"/>
        <end position="127"/>
    </location>
</feature>
<dbReference type="InterPro" id="IPR022357">
    <property type="entry name" value="MIP_CS"/>
</dbReference>
<dbReference type="PANTHER" id="PTHR45724:SF13">
    <property type="entry name" value="AQUAPORIN NIP1-1-RELATED"/>
    <property type="match status" value="1"/>
</dbReference>
<dbReference type="AlphaFoldDB" id="A0A8J3IRH2"/>
<dbReference type="InterPro" id="IPR034294">
    <property type="entry name" value="Aquaporin_transptr"/>
</dbReference>